<organism evidence="1 2">
    <name type="scientific">Aspergillus melleus</name>
    <dbReference type="NCBI Taxonomy" id="138277"/>
    <lineage>
        <taxon>Eukaryota</taxon>
        <taxon>Fungi</taxon>
        <taxon>Dikarya</taxon>
        <taxon>Ascomycota</taxon>
        <taxon>Pezizomycotina</taxon>
        <taxon>Eurotiomycetes</taxon>
        <taxon>Eurotiomycetidae</taxon>
        <taxon>Eurotiales</taxon>
        <taxon>Aspergillaceae</taxon>
        <taxon>Aspergillus</taxon>
        <taxon>Aspergillus subgen. Circumdati</taxon>
    </lineage>
</organism>
<evidence type="ECO:0000313" key="2">
    <source>
        <dbReference type="Proteomes" id="UP001177260"/>
    </source>
</evidence>
<dbReference type="Proteomes" id="UP001177260">
    <property type="component" value="Unassembled WGS sequence"/>
</dbReference>
<dbReference type="EMBL" id="JAOPJF010000028">
    <property type="protein sequence ID" value="KAK1144761.1"/>
    <property type="molecule type" value="Genomic_DNA"/>
</dbReference>
<accession>A0ACC3B386</accession>
<comment type="caution">
    <text evidence="1">The sequence shown here is derived from an EMBL/GenBank/DDBJ whole genome shotgun (WGS) entry which is preliminary data.</text>
</comment>
<name>A0ACC3B386_9EURO</name>
<keyword evidence="2" id="KW-1185">Reference proteome</keyword>
<gene>
    <name evidence="1" type="ORF">N8T08_004772</name>
</gene>
<sequence>MAARSRSRLLLALALPPVVVAYGTHRYLTVLETKYPARSPKSSGSVALGIPANPSTQHCAYVDIYSARVPLRALQAQSKRLGLNENPQTKAELSTAWAQALLGTRVFRTESAIIGLFTKRRFDPGDMGDTPGEFFPDSQTGAPRGIVNGALVVERPPCNREPYGLLVSWKIPDEARKFFEKISLWGYPWRLMSGGRHEMSVSEPFEGEGEEKALGPFVEVRFASAHDYETFPSEGGFESQKELPKWSGRLHRGYARFLLDVAVRELERENTSSI</sequence>
<protein>
    <submittedName>
        <fullName evidence="1">Uncharacterized protein</fullName>
    </submittedName>
</protein>
<reference evidence="1 2" key="1">
    <citation type="journal article" date="2023" name="ACS Omega">
        <title>Identification of the Neoaspergillic Acid Biosynthesis Gene Cluster by Establishing an In Vitro CRISPR-Ribonucleoprotein Genetic System in Aspergillus melleus.</title>
        <authorList>
            <person name="Yuan B."/>
            <person name="Grau M.F."/>
            <person name="Murata R.M."/>
            <person name="Torok T."/>
            <person name="Venkateswaran K."/>
            <person name="Stajich J.E."/>
            <person name="Wang C.C.C."/>
        </authorList>
    </citation>
    <scope>NUCLEOTIDE SEQUENCE [LARGE SCALE GENOMIC DNA]</scope>
    <source>
        <strain evidence="1 2">IMV 1140</strain>
    </source>
</reference>
<proteinExistence type="predicted"/>
<evidence type="ECO:0000313" key="1">
    <source>
        <dbReference type="EMBL" id="KAK1144761.1"/>
    </source>
</evidence>